<keyword evidence="4 9" id="KW-0256">Endoplasmic reticulum</keyword>
<keyword evidence="5" id="KW-0735">Signal-anchor</keyword>
<evidence type="ECO:0000256" key="4">
    <source>
        <dbReference type="ARBA" id="ARBA00022824"/>
    </source>
</evidence>
<name>A0A9W4CXV4_BLUGR</name>
<evidence type="ECO:0000256" key="6">
    <source>
        <dbReference type="ARBA" id="ARBA00022989"/>
    </source>
</evidence>
<keyword evidence="6" id="KW-1133">Transmembrane helix</keyword>
<evidence type="ECO:0000313" key="10">
    <source>
        <dbReference type="EMBL" id="CAD6500367.1"/>
    </source>
</evidence>
<keyword evidence="3" id="KW-0812">Transmembrane</keyword>
<accession>A0A9W4CXV4</accession>
<dbReference type="GO" id="GO:0006465">
    <property type="term" value="P:signal peptide processing"/>
    <property type="evidence" value="ECO:0007669"/>
    <property type="project" value="InterPro"/>
</dbReference>
<organism evidence="10 11">
    <name type="scientific">Blumeria graminis f. sp. triticale</name>
    <dbReference type="NCBI Taxonomy" id="1689686"/>
    <lineage>
        <taxon>Eukaryota</taxon>
        <taxon>Fungi</taxon>
        <taxon>Dikarya</taxon>
        <taxon>Ascomycota</taxon>
        <taxon>Pezizomycotina</taxon>
        <taxon>Leotiomycetes</taxon>
        <taxon>Erysiphales</taxon>
        <taxon>Erysiphaceae</taxon>
        <taxon>Blumeria</taxon>
    </lineage>
</organism>
<comment type="caution">
    <text evidence="10">The sequence shown here is derived from an EMBL/GenBank/DDBJ whole genome shotgun (WGS) entry which is preliminary data.</text>
</comment>
<reference evidence="10" key="1">
    <citation type="submission" date="2020-10" db="EMBL/GenBank/DDBJ databases">
        <authorList>
            <person name="Muller C M."/>
        </authorList>
    </citation>
    <scope>NUCLEOTIDE SEQUENCE</scope>
    <source>
        <strain evidence="10">THUN-12</strain>
    </source>
</reference>
<dbReference type="PIRSF" id="PIRSF016089">
    <property type="entry name" value="SPC22"/>
    <property type="match status" value="1"/>
</dbReference>
<evidence type="ECO:0000256" key="9">
    <source>
        <dbReference type="PIRNR" id="PIRNR016089"/>
    </source>
</evidence>
<keyword evidence="7 9" id="KW-0472">Membrane</keyword>
<evidence type="ECO:0000256" key="2">
    <source>
        <dbReference type="ARBA" id="ARBA00009289"/>
    </source>
</evidence>
<comment type="function">
    <text evidence="8">Essential component of the signal peptidase complex (SPC) which catalyzes the cleavage of N-terminal signal sequences from nascent proteins as they are translocated into the lumen of the endoplasmic reticulum. Essential for the SPC catalytic activity, possibly by stabilizing and positioning the active center of the complex close to the lumenal surface. Essential for viability.</text>
</comment>
<dbReference type="AlphaFoldDB" id="A0A9W4CXV4"/>
<dbReference type="GO" id="GO:0045047">
    <property type="term" value="P:protein targeting to ER"/>
    <property type="evidence" value="ECO:0007669"/>
    <property type="project" value="TreeGrafter"/>
</dbReference>
<evidence type="ECO:0000256" key="8">
    <source>
        <dbReference type="ARBA" id="ARBA00045670"/>
    </source>
</evidence>
<comment type="subcellular location">
    <subcellularLocation>
        <location evidence="1">Endoplasmic reticulum membrane</location>
        <topology evidence="1">Single-pass type II membrane protein</topology>
    </subcellularLocation>
</comment>
<comment type="similarity">
    <text evidence="2 9">Belongs to the SPCS3 family.</text>
</comment>
<dbReference type="GO" id="GO:0005787">
    <property type="term" value="C:signal peptidase complex"/>
    <property type="evidence" value="ECO:0007669"/>
    <property type="project" value="InterPro"/>
</dbReference>
<dbReference type="PANTHER" id="PTHR12804:SF0">
    <property type="entry name" value="SIGNAL PEPTIDASE COMPLEX SUBUNIT 3"/>
    <property type="match status" value="1"/>
</dbReference>
<protein>
    <recommendedName>
        <fullName evidence="9">Signal peptidase subunit 3</fullName>
    </recommendedName>
</protein>
<gene>
    <name evidence="10" type="ORF">BGTH12_LOCUS1725</name>
</gene>
<proteinExistence type="inferred from homology"/>
<dbReference type="InterPro" id="IPR007653">
    <property type="entry name" value="SPC3"/>
</dbReference>
<evidence type="ECO:0000313" key="11">
    <source>
        <dbReference type="Proteomes" id="UP000683417"/>
    </source>
</evidence>
<dbReference type="PANTHER" id="PTHR12804">
    <property type="entry name" value="MICROSOMAL SIGNAL PEPTIDASE 23 KD SUBUNIT SPC22/23"/>
    <property type="match status" value="1"/>
</dbReference>
<evidence type="ECO:0000256" key="7">
    <source>
        <dbReference type="ARBA" id="ARBA00023136"/>
    </source>
</evidence>
<sequence length="221" mass="24568">MFSTSNRLQNLFGFFTTVALVLGALIAASDLLAPRTPRASLSLKDVNVIRGRPNHYSTKREDYGVIRFSLSADLSSLFTWNTKQVFVYVSATWPNSTSSQVSNEVVIWDSIITNPSADHLLNVGPATKQKLIKSSQGLSIDPRRGKLELRNQRAKYHITTPTGRLADTKNVTLRLHYNVQPWIGVLTWTPSIEFGRWKKMNGGMSKAFKFPAIKATGASKA</sequence>
<dbReference type="EMBL" id="CAJHIT010000003">
    <property type="protein sequence ID" value="CAD6500367.1"/>
    <property type="molecule type" value="Genomic_DNA"/>
</dbReference>
<evidence type="ECO:0000256" key="3">
    <source>
        <dbReference type="ARBA" id="ARBA00022692"/>
    </source>
</evidence>
<dbReference type="Pfam" id="PF04573">
    <property type="entry name" value="SPC22"/>
    <property type="match status" value="1"/>
</dbReference>
<evidence type="ECO:0000256" key="5">
    <source>
        <dbReference type="ARBA" id="ARBA00022968"/>
    </source>
</evidence>
<dbReference type="Proteomes" id="UP000683417">
    <property type="component" value="Unassembled WGS sequence"/>
</dbReference>
<evidence type="ECO:0000256" key="1">
    <source>
        <dbReference type="ARBA" id="ARBA00004648"/>
    </source>
</evidence>